<dbReference type="EMBL" id="LAZR01057471">
    <property type="protein sequence ID" value="KKK72007.1"/>
    <property type="molecule type" value="Genomic_DNA"/>
</dbReference>
<protein>
    <submittedName>
        <fullName evidence="1">Uncharacterized protein</fullName>
    </submittedName>
</protein>
<evidence type="ECO:0000313" key="1">
    <source>
        <dbReference type="EMBL" id="KKK72007.1"/>
    </source>
</evidence>
<feature type="non-terminal residue" evidence="1">
    <location>
        <position position="1"/>
    </location>
</feature>
<dbReference type="AlphaFoldDB" id="A0A0F8XSF0"/>
<reference evidence="1" key="1">
    <citation type="journal article" date="2015" name="Nature">
        <title>Complex archaea that bridge the gap between prokaryotes and eukaryotes.</title>
        <authorList>
            <person name="Spang A."/>
            <person name="Saw J.H."/>
            <person name="Jorgensen S.L."/>
            <person name="Zaremba-Niedzwiedzka K."/>
            <person name="Martijn J."/>
            <person name="Lind A.E."/>
            <person name="van Eijk R."/>
            <person name="Schleper C."/>
            <person name="Guy L."/>
            <person name="Ettema T.J."/>
        </authorList>
    </citation>
    <scope>NUCLEOTIDE SEQUENCE</scope>
</reference>
<accession>A0A0F8XSF0</accession>
<comment type="caution">
    <text evidence="1">The sequence shown here is derived from an EMBL/GenBank/DDBJ whole genome shotgun (WGS) entry which is preliminary data.</text>
</comment>
<name>A0A0F8XSF0_9ZZZZ</name>
<organism evidence="1">
    <name type="scientific">marine sediment metagenome</name>
    <dbReference type="NCBI Taxonomy" id="412755"/>
    <lineage>
        <taxon>unclassified sequences</taxon>
        <taxon>metagenomes</taxon>
        <taxon>ecological metagenomes</taxon>
    </lineage>
</organism>
<proteinExistence type="predicted"/>
<gene>
    <name evidence="1" type="ORF">LCGC14_2908240</name>
</gene>
<sequence>KYGKAKHVLYDVKHVFGTNDSDLRL</sequence>